<accession>A0A0N4ZQW6</accession>
<dbReference type="Proteomes" id="UP000038045">
    <property type="component" value="Unplaced"/>
</dbReference>
<dbReference type="PROSITE" id="PS00109">
    <property type="entry name" value="PROTEIN_KINASE_TYR"/>
    <property type="match status" value="1"/>
</dbReference>
<evidence type="ECO:0000256" key="4">
    <source>
        <dbReference type="ARBA" id="ARBA00022840"/>
    </source>
</evidence>
<dbReference type="CDD" id="cd00192">
    <property type="entry name" value="PTKc"/>
    <property type="match status" value="1"/>
</dbReference>
<protein>
    <submittedName>
        <fullName evidence="9">Protein kinase domain-containing protein</fullName>
    </submittedName>
</protein>
<dbReference type="Gene3D" id="3.30.200.20">
    <property type="entry name" value="Phosphorylase Kinase, domain 1"/>
    <property type="match status" value="1"/>
</dbReference>
<dbReference type="PANTHER" id="PTHR24416">
    <property type="entry name" value="TYROSINE-PROTEIN KINASE RECEPTOR"/>
    <property type="match status" value="1"/>
</dbReference>
<keyword evidence="4" id="KW-0067">ATP-binding</keyword>
<feature type="domain" description="Protein kinase" evidence="7">
    <location>
        <begin position="166"/>
        <end position="472"/>
    </location>
</feature>
<keyword evidence="2" id="KW-0547">Nucleotide-binding</keyword>
<evidence type="ECO:0000256" key="6">
    <source>
        <dbReference type="SAM" id="Phobius"/>
    </source>
</evidence>
<feature type="transmembrane region" description="Helical" evidence="6">
    <location>
        <begin position="105"/>
        <end position="130"/>
    </location>
</feature>
<evidence type="ECO:0000256" key="2">
    <source>
        <dbReference type="ARBA" id="ARBA00022741"/>
    </source>
</evidence>
<keyword evidence="5" id="KW-0829">Tyrosine-protein kinase</keyword>
<dbReference type="WBParaSite" id="PTRK_0001090700.1">
    <property type="protein sequence ID" value="PTRK_0001090700.1"/>
    <property type="gene ID" value="PTRK_0001090700"/>
</dbReference>
<evidence type="ECO:0000313" key="8">
    <source>
        <dbReference type="Proteomes" id="UP000038045"/>
    </source>
</evidence>
<dbReference type="Pfam" id="PF07714">
    <property type="entry name" value="PK_Tyr_Ser-Thr"/>
    <property type="match status" value="1"/>
</dbReference>
<dbReference type="InterPro" id="IPR011009">
    <property type="entry name" value="Kinase-like_dom_sf"/>
</dbReference>
<dbReference type="GO" id="GO:0005524">
    <property type="term" value="F:ATP binding"/>
    <property type="evidence" value="ECO:0007669"/>
    <property type="project" value="UniProtKB-KW"/>
</dbReference>
<dbReference type="InterPro" id="IPR000719">
    <property type="entry name" value="Prot_kinase_dom"/>
</dbReference>
<dbReference type="PRINTS" id="PR00109">
    <property type="entry name" value="TYRKINASE"/>
</dbReference>
<dbReference type="FunFam" id="1.10.510.10:FF:000554">
    <property type="entry name" value="Predicted protein"/>
    <property type="match status" value="1"/>
</dbReference>
<evidence type="ECO:0000256" key="1">
    <source>
        <dbReference type="ARBA" id="ARBA00022679"/>
    </source>
</evidence>
<organism evidence="8 9">
    <name type="scientific">Parastrongyloides trichosuri</name>
    <name type="common">Possum-specific nematode worm</name>
    <dbReference type="NCBI Taxonomy" id="131310"/>
    <lineage>
        <taxon>Eukaryota</taxon>
        <taxon>Metazoa</taxon>
        <taxon>Ecdysozoa</taxon>
        <taxon>Nematoda</taxon>
        <taxon>Chromadorea</taxon>
        <taxon>Rhabditida</taxon>
        <taxon>Tylenchina</taxon>
        <taxon>Panagrolaimomorpha</taxon>
        <taxon>Strongyloidoidea</taxon>
        <taxon>Strongyloididae</taxon>
        <taxon>Parastrongyloides</taxon>
    </lineage>
</organism>
<keyword evidence="1" id="KW-0808">Transferase</keyword>
<dbReference type="InterPro" id="IPR050122">
    <property type="entry name" value="RTK"/>
</dbReference>
<keyword evidence="8" id="KW-1185">Reference proteome</keyword>
<keyword evidence="3" id="KW-0418">Kinase</keyword>
<dbReference type="GO" id="GO:0007169">
    <property type="term" value="P:cell surface receptor protein tyrosine kinase signaling pathway"/>
    <property type="evidence" value="ECO:0007669"/>
    <property type="project" value="TreeGrafter"/>
</dbReference>
<keyword evidence="6" id="KW-0472">Membrane</keyword>
<keyword evidence="6" id="KW-0812">Transmembrane</keyword>
<evidence type="ECO:0000256" key="3">
    <source>
        <dbReference type="ARBA" id="ARBA00022777"/>
    </source>
</evidence>
<dbReference type="SUPFAM" id="SSF56112">
    <property type="entry name" value="Protein kinase-like (PK-like)"/>
    <property type="match status" value="1"/>
</dbReference>
<dbReference type="GO" id="GO:0004714">
    <property type="term" value="F:transmembrane receptor protein tyrosine kinase activity"/>
    <property type="evidence" value="ECO:0007669"/>
    <property type="project" value="TreeGrafter"/>
</dbReference>
<dbReference type="InterPro" id="IPR008266">
    <property type="entry name" value="Tyr_kinase_AS"/>
</dbReference>
<dbReference type="GO" id="GO:0005886">
    <property type="term" value="C:plasma membrane"/>
    <property type="evidence" value="ECO:0007669"/>
    <property type="project" value="TreeGrafter"/>
</dbReference>
<dbReference type="SMART" id="SM00219">
    <property type="entry name" value="TyrKc"/>
    <property type="match status" value="1"/>
</dbReference>
<proteinExistence type="predicted"/>
<dbReference type="PROSITE" id="PS50011">
    <property type="entry name" value="PROTEIN_KINASE_DOM"/>
    <property type="match status" value="1"/>
</dbReference>
<dbReference type="AlphaFoldDB" id="A0A0N4ZQW6"/>
<name>A0A0N4ZQW6_PARTI</name>
<dbReference type="PANTHER" id="PTHR24416:SF488">
    <property type="entry name" value="PROTEIN KINASE DOMAIN-CONTAINING PROTEIN"/>
    <property type="match status" value="1"/>
</dbReference>
<dbReference type="InterPro" id="IPR020635">
    <property type="entry name" value="Tyr_kinase_cat_dom"/>
</dbReference>
<keyword evidence="6" id="KW-1133">Transmembrane helix</keyword>
<dbReference type="InterPro" id="IPR001245">
    <property type="entry name" value="Ser-Thr/Tyr_kinase_cat_dom"/>
</dbReference>
<dbReference type="Gene3D" id="1.10.510.10">
    <property type="entry name" value="Transferase(Phosphotransferase) domain 1"/>
    <property type="match status" value="1"/>
</dbReference>
<evidence type="ECO:0000313" key="9">
    <source>
        <dbReference type="WBParaSite" id="PTRK_0001090700.1"/>
    </source>
</evidence>
<evidence type="ECO:0000259" key="7">
    <source>
        <dbReference type="PROSITE" id="PS50011"/>
    </source>
</evidence>
<reference evidence="9" key="1">
    <citation type="submission" date="2017-02" db="UniProtKB">
        <authorList>
            <consortium name="WormBaseParasite"/>
        </authorList>
    </citation>
    <scope>IDENTIFICATION</scope>
</reference>
<dbReference type="STRING" id="131310.A0A0N4ZQW6"/>
<dbReference type="GO" id="GO:0043235">
    <property type="term" value="C:receptor complex"/>
    <property type="evidence" value="ECO:0007669"/>
    <property type="project" value="TreeGrafter"/>
</dbReference>
<sequence length="621" mass="71418">MMQYAVETINSNKITTHDKKIILLTDFISLNFTNSINGYSKNNLKDILFQVYCFSKPSYYYYKNETSFAKGDVFYFSLSDPYNSFHLCLPHHTTTEQPSDGGSNIGIILISTLGTCGILFLILCGGTVLYRKRIKKNIILDQVSEYVNSVNIGDGDIYEVQWNNLFYSTEKIGNGAYGQVYKGTFMGIPLAVTTIWKCQQVTVLYKNSMPIAIKILPKNADEKARENFLHEIEIMKRIGYHDNVVGMVGCITKIQPNALIMEYCENKDLYQFVKNMKAELVINNYSIDKRLSFQRCLLTFCMQITSGMKYLVSKGIIHRDLAARNIMIDNKNNIKIGDFGLCLEIGESDTSTWMENGSIQRKNAISNTQTYKCQKLPVKWLSPESLRYTIFTHSSDVWSFGMVMYEMYSFGGVPFHDVEPSDLLNHILKGCRPEQPEFASEEIYNIMERCWNENSEERPTFDELISEFMVLLEHTTDTDVYVDLLSGSIFYKNILPELVDDVIVDDEEMENENTSSYNRRPLKQSLSANVHATTNVTNDSISRSKTMLIPDFVKRLSRDFSPNHFKQLNVKRDSFFYHDHPRRKSESIVSGTPTSPTFMDNFNEFKKTLTNSTSKIFSKRD</sequence>
<evidence type="ECO:0000256" key="5">
    <source>
        <dbReference type="ARBA" id="ARBA00023137"/>
    </source>
</evidence>